<reference evidence="1" key="2">
    <citation type="journal article" date="2015" name="Fish Shellfish Immunol.">
        <title>Early steps in the European eel (Anguilla anguilla)-Vibrio vulnificus interaction in the gills: Role of the RtxA13 toxin.</title>
        <authorList>
            <person name="Callol A."/>
            <person name="Pajuelo D."/>
            <person name="Ebbesson L."/>
            <person name="Teles M."/>
            <person name="MacKenzie S."/>
            <person name="Amaro C."/>
        </authorList>
    </citation>
    <scope>NUCLEOTIDE SEQUENCE</scope>
</reference>
<proteinExistence type="predicted"/>
<dbReference type="EMBL" id="GBXM01018783">
    <property type="protein sequence ID" value="JAH89794.1"/>
    <property type="molecule type" value="Transcribed_RNA"/>
</dbReference>
<sequence length="29" mass="3610">MLYNNSYNFYNRRFIFSSYILNQILASEK</sequence>
<dbReference type="AlphaFoldDB" id="A0A0E9WHD8"/>
<evidence type="ECO:0000313" key="1">
    <source>
        <dbReference type="EMBL" id="JAH89794.1"/>
    </source>
</evidence>
<protein>
    <submittedName>
        <fullName evidence="1">Uncharacterized protein</fullName>
    </submittedName>
</protein>
<name>A0A0E9WHD8_ANGAN</name>
<organism evidence="1">
    <name type="scientific">Anguilla anguilla</name>
    <name type="common">European freshwater eel</name>
    <name type="synonym">Muraena anguilla</name>
    <dbReference type="NCBI Taxonomy" id="7936"/>
    <lineage>
        <taxon>Eukaryota</taxon>
        <taxon>Metazoa</taxon>
        <taxon>Chordata</taxon>
        <taxon>Craniata</taxon>
        <taxon>Vertebrata</taxon>
        <taxon>Euteleostomi</taxon>
        <taxon>Actinopterygii</taxon>
        <taxon>Neopterygii</taxon>
        <taxon>Teleostei</taxon>
        <taxon>Anguilliformes</taxon>
        <taxon>Anguillidae</taxon>
        <taxon>Anguilla</taxon>
    </lineage>
</organism>
<reference evidence="1" key="1">
    <citation type="submission" date="2014-11" db="EMBL/GenBank/DDBJ databases">
        <authorList>
            <person name="Amaro Gonzalez C."/>
        </authorList>
    </citation>
    <scope>NUCLEOTIDE SEQUENCE</scope>
</reference>
<accession>A0A0E9WHD8</accession>